<name>A0ABR2U8V5_9ROSI</name>
<accession>A0ABR2U8V5</accession>
<evidence type="ECO:0000313" key="1">
    <source>
        <dbReference type="EMBL" id="KAK9045996.1"/>
    </source>
</evidence>
<sequence>MEKIDDSFCRRLWGNLNWCFVYSPKIESAGGLVSTWDLNYLNILNNFITKRFIALICEINGRNQKIGLVNVYGPSTDAVKKEFFTDVSNMISSYDTSWVIGGEFNAYLYLDEKIGSSCNNLSMAIFKEFIQHV</sequence>
<reference evidence="1 2" key="1">
    <citation type="journal article" date="2024" name="G3 (Bethesda)">
        <title>Genome assembly of Hibiscus sabdariffa L. provides insights into metabolisms of medicinal natural products.</title>
        <authorList>
            <person name="Kim T."/>
        </authorList>
    </citation>
    <scope>NUCLEOTIDE SEQUENCE [LARGE SCALE GENOMIC DNA]</scope>
    <source>
        <strain evidence="1">TK-2024</strain>
        <tissue evidence="1">Old leaves</tissue>
    </source>
</reference>
<dbReference type="EMBL" id="JBBPBN010000001">
    <property type="protein sequence ID" value="KAK9045996.1"/>
    <property type="molecule type" value="Genomic_DNA"/>
</dbReference>
<dbReference type="Gene3D" id="3.60.10.10">
    <property type="entry name" value="Endonuclease/exonuclease/phosphatase"/>
    <property type="match status" value="1"/>
</dbReference>
<comment type="caution">
    <text evidence="1">The sequence shown here is derived from an EMBL/GenBank/DDBJ whole genome shotgun (WGS) entry which is preliminary data.</text>
</comment>
<dbReference type="Proteomes" id="UP001396334">
    <property type="component" value="Unassembled WGS sequence"/>
</dbReference>
<organism evidence="1 2">
    <name type="scientific">Hibiscus sabdariffa</name>
    <name type="common">roselle</name>
    <dbReference type="NCBI Taxonomy" id="183260"/>
    <lineage>
        <taxon>Eukaryota</taxon>
        <taxon>Viridiplantae</taxon>
        <taxon>Streptophyta</taxon>
        <taxon>Embryophyta</taxon>
        <taxon>Tracheophyta</taxon>
        <taxon>Spermatophyta</taxon>
        <taxon>Magnoliopsida</taxon>
        <taxon>eudicotyledons</taxon>
        <taxon>Gunneridae</taxon>
        <taxon>Pentapetalae</taxon>
        <taxon>rosids</taxon>
        <taxon>malvids</taxon>
        <taxon>Malvales</taxon>
        <taxon>Malvaceae</taxon>
        <taxon>Malvoideae</taxon>
        <taxon>Hibiscus</taxon>
    </lineage>
</organism>
<protein>
    <recommendedName>
        <fullName evidence="3">Endonuclease/exonuclease/phosphatase domain-containing protein</fullName>
    </recommendedName>
</protein>
<evidence type="ECO:0000313" key="2">
    <source>
        <dbReference type="Proteomes" id="UP001396334"/>
    </source>
</evidence>
<dbReference type="SUPFAM" id="SSF56219">
    <property type="entry name" value="DNase I-like"/>
    <property type="match status" value="1"/>
</dbReference>
<gene>
    <name evidence="1" type="ORF">V6N11_051899</name>
</gene>
<keyword evidence="2" id="KW-1185">Reference proteome</keyword>
<evidence type="ECO:0008006" key="3">
    <source>
        <dbReference type="Google" id="ProtNLM"/>
    </source>
</evidence>
<proteinExistence type="predicted"/>
<dbReference type="InterPro" id="IPR036691">
    <property type="entry name" value="Endo/exonu/phosph_ase_sf"/>
</dbReference>